<name>A0A8C4JQ31_DRONO</name>
<dbReference type="InterPro" id="IPR011029">
    <property type="entry name" value="DEATH-like_dom_sf"/>
</dbReference>
<sequence>YFFSSECNGIIYCLLKVKDYLINTVSYLQETENKLYAASCKRDDKSQTQTAQNASRETDVYFSEIEGPESVQASSSLSQLSQITPSLRSQNVNQIQPSETKVVEKETVASLTENVSAQEQDISKESPVKKEDDRLLMNPMTEKKDCNGKDKAHGGGSFTKKSPELFFQDVLRGNGEGILSETLKDTYSTAMNLSEQEKMAVVKEPSKRVFLVEGSDKNEHEVACYIKAPAIALENLMCKIVNDTSSLVVDDSEELVSNVISIECSDCEKTIPFPINIAIPFASCFRGNYRDIMVKVTDVNFQTTYLTPISLEGYQGNHKETFAEVKIYQLGIFSVLSCLKKEIFTVPKAGLSRKLSMDSRISFYYPPETFSSPAVMHLKVQPIEPSLVSTLKAKHDIYHSVVSTSALVYVQHPSAQPFNKSVTVTLPCPPNPEKKRQRDETENVRAVSAPAKRVTTTYHPRAVTASMRKNGENLSEILKLLGHRKKEEEWIVFDDVIIQNAWNGLVSFELNEHLESFVVIRLAFHLENAYLLLFVQALEEAICSTMANVVLYRKREDPYKIVVVLSVSKELTWELQNLHEEGYFGPPEPTKQFPLKEGEQIHFRFSGNIFASENGKDFGKAYRLIFHSQRKPRLELQIKEVDEFGNYSSPHYKGTAVFYKITREMIAKEWEQPLPYDDYQHQTPLCKLALTLPKHEKLIKRPRSTKRISSDSSEALWDNLLYWLAEELAEDNTPLLALRLPVQRSVLQLVRLKCPDNITHQIYELLCCWKKTLPRSANKQQLLSRYLRKSGRSDLSEELRFKWENTAFTGQNH</sequence>
<feature type="region of interest" description="Disordered" evidence="1">
    <location>
        <begin position="426"/>
        <end position="446"/>
    </location>
</feature>
<dbReference type="Gene3D" id="1.10.533.10">
    <property type="entry name" value="Death Domain, Fas"/>
    <property type="match status" value="1"/>
</dbReference>
<feature type="region of interest" description="Disordered" evidence="1">
    <location>
        <begin position="139"/>
        <end position="160"/>
    </location>
</feature>
<dbReference type="InterPro" id="IPR000488">
    <property type="entry name" value="Death_dom"/>
</dbReference>
<feature type="compositionally biased region" description="Basic and acidic residues" evidence="1">
    <location>
        <begin position="139"/>
        <end position="153"/>
    </location>
</feature>
<evidence type="ECO:0000313" key="3">
    <source>
        <dbReference type="Ensembl" id="ENSDNVP00000010698.1"/>
    </source>
</evidence>
<dbReference type="Gene3D" id="2.60.220.30">
    <property type="match status" value="1"/>
</dbReference>
<reference evidence="3" key="1">
    <citation type="submission" date="2025-08" db="UniProtKB">
        <authorList>
            <consortium name="Ensembl"/>
        </authorList>
    </citation>
    <scope>IDENTIFICATION</scope>
</reference>
<organism evidence="3 4">
    <name type="scientific">Dromaius novaehollandiae</name>
    <name type="common">Emu</name>
    <dbReference type="NCBI Taxonomy" id="8790"/>
    <lineage>
        <taxon>Eukaryota</taxon>
        <taxon>Metazoa</taxon>
        <taxon>Chordata</taxon>
        <taxon>Craniata</taxon>
        <taxon>Vertebrata</taxon>
        <taxon>Euteleostomi</taxon>
        <taxon>Archelosauria</taxon>
        <taxon>Archosauria</taxon>
        <taxon>Dinosauria</taxon>
        <taxon>Saurischia</taxon>
        <taxon>Theropoda</taxon>
        <taxon>Coelurosauria</taxon>
        <taxon>Aves</taxon>
        <taxon>Palaeognathae</taxon>
        <taxon>Casuariiformes</taxon>
        <taxon>Dromaiidae</taxon>
        <taxon>Dromaius</taxon>
    </lineage>
</organism>
<dbReference type="PANTHER" id="PTHR28336:SF4">
    <property type="entry name" value="DEATH DOMAIN-CONTAINING PROTEIN 1"/>
    <property type="match status" value="1"/>
</dbReference>
<evidence type="ECO:0000259" key="2">
    <source>
        <dbReference type="PROSITE" id="PS50017"/>
    </source>
</evidence>
<feature type="compositionally biased region" description="Basic and acidic residues" evidence="1">
    <location>
        <begin position="432"/>
        <end position="443"/>
    </location>
</feature>
<reference evidence="3" key="2">
    <citation type="submission" date="2025-09" db="UniProtKB">
        <authorList>
            <consortium name="Ensembl"/>
        </authorList>
    </citation>
    <scope>IDENTIFICATION</scope>
</reference>
<dbReference type="Proteomes" id="UP000694423">
    <property type="component" value="Unplaced"/>
</dbReference>
<feature type="domain" description="Death" evidence="2">
    <location>
        <begin position="736"/>
        <end position="800"/>
    </location>
</feature>
<dbReference type="GO" id="GO:0007165">
    <property type="term" value="P:signal transduction"/>
    <property type="evidence" value="ECO:0007669"/>
    <property type="project" value="InterPro"/>
</dbReference>
<feature type="region of interest" description="Disordered" evidence="1">
    <location>
        <begin position="112"/>
        <end position="131"/>
    </location>
</feature>
<feature type="compositionally biased region" description="Basic and acidic residues" evidence="1">
    <location>
        <begin position="121"/>
        <end position="131"/>
    </location>
</feature>
<accession>A0A8C4JQ31</accession>
<protein>
    <submittedName>
        <fullName evidence="3">Death domain containing 1</fullName>
    </submittedName>
</protein>
<dbReference type="CDD" id="cd08779">
    <property type="entry name" value="Death_PIDD"/>
    <property type="match status" value="1"/>
</dbReference>
<dbReference type="PROSITE" id="PS50017">
    <property type="entry name" value="DEATH_DOMAIN"/>
    <property type="match status" value="1"/>
</dbReference>
<keyword evidence="4" id="KW-1185">Reference proteome</keyword>
<dbReference type="Ensembl" id="ENSDNVT00000012877.1">
    <property type="protein sequence ID" value="ENSDNVP00000010698.1"/>
    <property type="gene ID" value="ENSDNVG00000007568.1"/>
</dbReference>
<evidence type="ECO:0000313" key="4">
    <source>
        <dbReference type="Proteomes" id="UP000694423"/>
    </source>
</evidence>
<evidence type="ECO:0000256" key="1">
    <source>
        <dbReference type="SAM" id="MobiDB-lite"/>
    </source>
</evidence>
<dbReference type="AlphaFoldDB" id="A0A8C4JQ31"/>
<dbReference type="Pfam" id="PF00531">
    <property type="entry name" value="Death"/>
    <property type="match status" value="1"/>
</dbReference>
<proteinExistence type="predicted"/>
<dbReference type="PANTHER" id="PTHR28336">
    <property type="entry name" value="BA1-643"/>
    <property type="match status" value="1"/>
</dbReference>
<dbReference type="SUPFAM" id="SSF47986">
    <property type="entry name" value="DEATH domain"/>
    <property type="match status" value="1"/>
</dbReference>